<gene>
    <name evidence="3" type="primary">higA</name>
    <name evidence="3" type="ORF">EFP84_05500</name>
</gene>
<dbReference type="GO" id="GO:0003677">
    <property type="term" value="F:DNA binding"/>
    <property type="evidence" value="ECO:0007669"/>
    <property type="project" value="UniProtKB-KW"/>
</dbReference>
<dbReference type="NCBIfam" id="TIGR02607">
    <property type="entry name" value="antidote_HigA"/>
    <property type="match status" value="1"/>
</dbReference>
<dbReference type="InterPro" id="IPR001387">
    <property type="entry name" value="Cro/C1-type_HTH"/>
</dbReference>
<dbReference type="Gene3D" id="1.10.260.40">
    <property type="entry name" value="lambda repressor-like DNA-binding domains"/>
    <property type="match status" value="1"/>
</dbReference>
<dbReference type="CDD" id="cd00093">
    <property type="entry name" value="HTH_XRE"/>
    <property type="match status" value="1"/>
</dbReference>
<name>A0AAD0XS30_9LEPT</name>
<organism evidence="3 4">
    <name type="scientific">Leptospira kmetyi</name>
    <dbReference type="NCBI Taxonomy" id="408139"/>
    <lineage>
        <taxon>Bacteria</taxon>
        <taxon>Pseudomonadati</taxon>
        <taxon>Spirochaetota</taxon>
        <taxon>Spirochaetia</taxon>
        <taxon>Leptospirales</taxon>
        <taxon>Leptospiraceae</taxon>
        <taxon>Leptospira</taxon>
    </lineage>
</organism>
<evidence type="ECO:0000313" key="4">
    <source>
        <dbReference type="Proteomes" id="UP000276407"/>
    </source>
</evidence>
<reference evidence="3 4" key="1">
    <citation type="submission" date="2018-11" db="EMBL/GenBank/DDBJ databases">
        <title>Complete genome sequence of Leptospira kmetyi isolate LS 001/16 from soil sample associated with a leptospirosis patient in Kelantan.</title>
        <authorList>
            <person name="Muhammad Yusoff F."/>
            <person name="Muhammad Yusoff S."/>
            <person name="Ahmad M.N."/>
            <person name="Yusof N.Y."/>
            <person name="Aziah I."/>
        </authorList>
    </citation>
    <scope>NUCLEOTIDE SEQUENCE [LARGE SCALE GENOMIC DNA]</scope>
    <source>
        <strain evidence="3 4">LS 001/16</strain>
    </source>
</reference>
<evidence type="ECO:0000313" key="3">
    <source>
        <dbReference type="EMBL" id="AYV57401.1"/>
    </source>
</evidence>
<dbReference type="PANTHER" id="PTHR36924">
    <property type="entry name" value="ANTITOXIN HIGA-1"/>
    <property type="match status" value="1"/>
</dbReference>
<dbReference type="PROSITE" id="PS50943">
    <property type="entry name" value="HTH_CROC1"/>
    <property type="match status" value="1"/>
</dbReference>
<dbReference type="Proteomes" id="UP000276407">
    <property type="component" value="Chromosome 1"/>
</dbReference>
<dbReference type="EMBL" id="CP033614">
    <property type="protein sequence ID" value="AYV57401.1"/>
    <property type="molecule type" value="Genomic_DNA"/>
</dbReference>
<dbReference type="AlphaFoldDB" id="A0AAD0XS30"/>
<dbReference type="InterPro" id="IPR010982">
    <property type="entry name" value="Lambda_DNA-bd_dom_sf"/>
</dbReference>
<dbReference type="SMART" id="SM00530">
    <property type="entry name" value="HTH_XRE"/>
    <property type="match status" value="1"/>
</dbReference>
<proteinExistence type="predicted"/>
<dbReference type="PANTHER" id="PTHR36924:SF1">
    <property type="entry name" value="ANTITOXIN HIGA-1"/>
    <property type="match status" value="1"/>
</dbReference>
<evidence type="ECO:0000259" key="2">
    <source>
        <dbReference type="PROSITE" id="PS50943"/>
    </source>
</evidence>
<dbReference type="RefSeq" id="WP_123180294.1">
    <property type="nucleotide sequence ID" value="NZ_CP033614.1"/>
</dbReference>
<protein>
    <submittedName>
        <fullName evidence="3">Addiction module antidote protein, HigA family</fullName>
    </submittedName>
</protein>
<dbReference type="InterPro" id="IPR013430">
    <property type="entry name" value="Toxin_antidote_HigA"/>
</dbReference>
<keyword evidence="1" id="KW-0238">DNA-binding</keyword>
<feature type="domain" description="HTH cro/C1-type" evidence="2">
    <location>
        <begin position="36"/>
        <end position="82"/>
    </location>
</feature>
<accession>A0AAD0XS30</accession>
<dbReference type="Pfam" id="PF01381">
    <property type="entry name" value="HTH_3"/>
    <property type="match status" value="1"/>
</dbReference>
<dbReference type="SUPFAM" id="SSF47413">
    <property type="entry name" value="lambda repressor-like DNA-binding domains"/>
    <property type="match status" value="1"/>
</dbReference>
<dbReference type="KEGG" id="lkm:EFP84_05500"/>
<sequence>MRRGNRRLSLGERNRKKIPNVHPGEILNEEFLLPMKITAYRLAKETKLNPTRISEIIRGKRGITADTALRFSKFFGNSVEFWMGIQDEFEIQEERRKIGPELEGIRHYKELIKA</sequence>
<evidence type="ECO:0000256" key="1">
    <source>
        <dbReference type="ARBA" id="ARBA00023125"/>
    </source>
</evidence>